<protein>
    <submittedName>
        <fullName evidence="1">Uncharacterized protein</fullName>
    </submittedName>
</protein>
<dbReference type="PANTHER" id="PTHR38657:SF1">
    <property type="entry name" value="SLR1343 PROTEIN"/>
    <property type="match status" value="1"/>
</dbReference>
<dbReference type="InterPro" id="IPR036134">
    <property type="entry name" value="Crypto/Photolyase_FAD-like_sf"/>
</dbReference>
<organism evidence="1 2">
    <name type="scientific">Dictyobacter formicarum</name>
    <dbReference type="NCBI Taxonomy" id="2778368"/>
    <lineage>
        <taxon>Bacteria</taxon>
        <taxon>Bacillati</taxon>
        <taxon>Chloroflexota</taxon>
        <taxon>Ktedonobacteria</taxon>
        <taxon>Ktedonobacterales</taxon>
        <taxon>Dictyobacteraceae</taxon>
        <taxon>Dictyobacter</taxon>
    </lineage>
</organism>
<dbReference type="SUPFAM" id="SSF48173">
    <property type="entry name" value="Cryptochrome/photolyase FAD-binding domain"/>
    <property type="match status" value="1"/>
</dbReference>
<gene>
    <name evidence="1" type="ORF">KSZ_54300</name>
</gene>
<name>A0ABQ3VP15_9CHLR</name>
<reference evidence="1 2" key="1">
    <citation type="journal article" date="2021" name="Int. J. Syst. Evol. Microbiol.">
        <title>Reticulibacter mediterranei gen. nov., sp. nov., within the new family Reticulibacteraceae fam. nov., and Ktedonospora formicarum gen. nov., sp. nov., Ktedonobacter robiniae sp. nov., Dictyobacter formicarum sp. nov. and Dictyobacter arantiisoli sp. nov., belonging to the class Ktedonobacteria.</title>
        <authorList>
            <person name="Yabe S."/>
            <person name="Zheng Y."/>
            <person name="Wang C.M."/>
            <person name="Sakai Y."/>
            <person name="Abe K."/>
            <person name="Yokota A."/>
            <person name="Donadio S."/>
            <person name="Cavaletti L."/>
            <person name="Monciardini P."/>
        </authorList>
    </citation>
    <scope>NUCLEOTIDE SEQUENCE [LARGE SCALE GENOMIC DNA]</scope>
    <source>
        <strain evidence="1 2">SOSP1-9</strain>
    </source>
</reference>
<dbReference type="Gene3D" id="1.10.579.10">
    <property type="entry name" value="DNA Cyclobutane Dipyrimidine Photolyase, subunit A, domain 3"/>
    <property type="match status" value="1"/>
</dbReference>
<accession>A0ABQ3VP15</accession>
<dbReference type="RefSeq" id="WP_201364986.1">
    <property type="nucleotide sequence ID" value="NZ_BNJJ01000017.1"/>
</dbReference>
<dbReference type="Proteomes" id="UP000635565">
    <property type="component" value="Unassembled WGS sequence"/>
</dbReference>
<sequence>MPLMFWNAQTDMNCIQHIARRVLNTGYANHIERLMVICNFCLLAGIDPYEVSVWFLSCFVDAYDWVVVPNIVGMGMNSDDGYTATRPYIASANYINKMSEVSIHKRSISRMASRVTTLLSHLALLPALVWPTAKLT</sequence>
<evidence type="ECO:0000313" key="2">
    <source>
        <dbReference type="Proteomes" id="UP000635565"/>
    </source>
</evidence>
<dbReference type="InterPro" id="IPR052551">
    <property type="entry name" value="UV-DNA_repair_photolyase"/>
</dbReference>
<comment type="caution">
    <text evidence="1">The sequence shown here is derived from an EMBL/GenBank/DDBJ whole genome shotgun (WGS) entry which is preliminary data.</text>
</comment>
<dbReference type="EMBL" id="BNJJ01000017">
    <property type="protein sequence ID" value="GHO87424.1"/>
    <property type="molecule type" value="Genomic_DNA"/>
</dbReference>
<proteinExistence type="predicted"/>
<keyword evidence="2" id="KW-1185">Reference proteome</keyword>
<evidence type="ECO:0000313" key="1">
    <source>
        <dbReference type="EMBL" id="GHO87424.1"/>
    </source>
</evidence>
<dbReference type="PANTHER" id="PTHR38657">
    <property type="entry name" value="SLR1343 PROTEIN"/>
    <property type="match status" value="1"/>
</dbReference>